<dbReference type="GO" id="GO:0008194">
    <property type="term" value="F:UDP-glycosyltransferase activity"/>
    <property type="evidence" value="ECO:0007669"/>
    <property type="project" value="InterPro"/>
</dbReference>
<dbReference type="InterPro" id="IPR050271">
    <property type="entry name" value="UDP-glycosyltransferase"/>
</dbReference>
<name>A0A7C8UPY8_ORBOL</name>
<evidence type="ECO:0000256" key="2">
    <source>
        <dbReference type="ARBA" id="ARBA00022679"/>
    </source>
</evidence>
<dbReference type="Pfam" id="PF06722">
    <property type="entry name" value="EryCIII-like_C"/>
    <property type="match status" value="1"/>
</dbReference>
<dbReference type="GO" id="GO:0016758">
    <property type="term" value="F:hexosyltransferase activity"/>
    <property type="evidence" value="ECO:0007669"/>
    <property type="project" value="UniProtKB-ARBA"/>
</dbReference>
<evidence type="ECO:0000256" key="3">
    <source>
        <dbReference type="SAM" id="MobiDB-lite"/>
    </source>
</evidence>
<dbReference type="InterPro" id="IPR010610">
    <property type="entry name" value="EryCIII-like_C"/>
</dbReference>
<feature type="domain" description="Erythromycin biosynthesis protein CIII-like C-terminal" evidence="4">
    <location>
        <begin position="446"/>
        <end position="567"/>
    </location>
</feature>
<organism evidence="5 6">
    <name type="scientific">Orbilia oligospora</name>
    <name type="common">Nematode-trapping fungus</name>
    <name type="synonym">Arthrobotrys oligospora</name>
    <dbReference type="NCBI Taxonomy" id="2813651"/>
    <lineage>
        <taxon>Eukaryota</taxon>
        <taxon>Fungi</taxon>
        <taxon>Dikarya</taxon>
        <taxon>Ascomycota</taxon>
        <taxon>Pezizomycotina</taxon>
        <taxon>Orbiliomycetes</taxon>
        <taxon>Orbiliales</taxon>
        <taxon>Orbiliaceae</taxon>
        <taxon>Orbilia</taxon>
    </lineage>
</organism>
<accession>A0A7C8UPY8</accession>
<feature type="region of interest" description="Disordered" evidence="3">
    <location>
        <begin position="1"/>
        <end position="23"/>
    </location>
</feature>
<evidence type="ECO:0000313" key="6">
    <source>
        <dbReference type="Proteomes" id="UP000483672"/>
    </source>
</evidence>
<dbReference type="CDD" id="cd03784">
    <property type="entry name" value="GT1_Gtf-like"/>
    <property type="match status" value="1"/>
</dbReference>
<dbReference type="AlphaFoldDB" id="A0A7C8UPY8"/>
<evidence type="ECO:0000313" key="5">
    <source>
        <dbReference type="EMBL" id="KAF3213350.1"/>
    </source>
</evidence>
<dbReference type="InterPro" id="IPR002213">
    <property type="entry name" value="UDP_glucos_trans"/>
</dbReference>
<keyword evidence="1" id="KW-0328">Glycosyltransferase</keyword>
<dbReference type="Gene3D" id="3.40.50.2000">
    <property type="entry name" value="Glycogen Phosphorylase B"/>
    <property type="match status" value="2"/>
</dbReference>
<proteinExistence type="predicted"/>
<reference evidence="5 6" key="1">
    <citation type="submission" date="2019-06" db="EMBL/GenBank/DDBJ databases">
        <authorList>
            <person name="Palmer J.M."/>
        </authorList>
    </citation>
    <scope>NUCLEOTIDE SEQUENCE [LARGE SCALE GENOMIC DNA]</scope>
    <source>
        <strain evidence="5 6">TWF191</strain>
    </source>
</reference>
<gene>
    <name evidence="5" type="ORF">TWF191_010110</name>
</gene>
<dbReference type="Proteomes" id="UP000483672">
    <property type="component" value="Unassembled WGS sequence"/>
</dbReference>
<protein>
    <recommendedName>
        <fullName evidence="4">Erythromycin biosynthesis protein CIII-like C-terminal domain-containing protein</fullName>
    </recommendedName>
</protein>
<dbReference type="SUPFAM" id="SSF53756">
    <property type="entry name" value="UDP-Glycosyltransferase/glycogen phosphorylase"/>
    <property type="match status" value="1"/>
</dbReference>
<dbReference type="EMBL" id="WIPF01000078">
    <property type="protein sequence ID" value="KAF3213350.1"/>
    <property type="molecule type" value="Genomic_DNA"/>
</dbReference>
<dbReference type="PANTHER" id="PTHR48043:SF145">
    <property type="entry name" value="FI06409P-RELATED"/>
    <property type="match status" value="1"/>
</dbReference>
<evidence type="ECO:0000259" key="4">
    <source>
        <dbReference type="Pfam" id="PF06722"/>
    </source>
</evidence>
<dbReference type="PANTHER" id="PTHR48043">
    <property type="entry name" value="EG:EG0003.4 PROTEIN-RELATED"/>
    <property type="match status" value="1"/>
</dbReference>
<comment type="caution">
    <text evidence="5">The sequence shown here is derived from an EMBL/GenBank/DDBJ whole genome shotgun (WGS) entry which is preliminary data.</text>
</comment>
<keyword evidence="2" id="KW-0808">Transferase</keyword>
<sequence length="577" mass="64807">MDNFSSIGRKEHPQNMQSINRKRLFNSDNFDTNKTVSKSPAQLTSAYSAASTMSWSSAMVKVKGYTDVVTRYWVFVRCFSTLAATQPTGSLYLVLMHVDRKLGRAGNSRSRARRILIVPLSKYFEMAELKPIIVMTSAPIMAHFKSLLPISTHLVKQGYEVHITTGGSLREASEWTGATFHPYPEEISDPTTMLFEVEGVENGTPQRVNQDLIQFFISPIPKQYQILQNVCLSITTRESYKGEPIVIMTETGSWSMMPYFLGAPWRGIPPSSVVTIGSIPISCTDPNLAPFNAGLPPAKTDEERAQYAAMNKSIVESPEFFKGAQEFYDLTLKSLGTTKKTTLLLNHVRHADRYLQCSLEEQEYPRLDPPKGLRYIGWPELKGRKVPPFPPFWDEILEVSKNKTKKLVFACQGTVPWNDMNDLIVPTIKGLAGREDIILIASLGADHQKLPEDLEIPANTRVCNYIPFEDLLPHLDVFVNSGGFGSTQQALYYGVPLILVGTGEDKPENNARVEWTGAAINLKCKTAEPEAVREAVEKMLNDDSYIKKAKYFSEQYAKVNPLELVEKNIYEALREKN</sequence>
<evidence type="ECO:0000256" key="1">
    <source>
        <dbReference type="ARBA" id="ARBA00022676"/>
    </source>
</evidence>